<evidence type="ECO:0000313" key="1">
    <source>
        <dbReference type="EMBL" id="QYW04717.1"/>
    </source>
</evidence>
<name>A0AAE7WS48_9CAUD</name>
<keyword evidence="2" id="KW-1185">Reference proteome</keyword>
<dbReference type="Proteomes" id="UP000827609">
    <property type="component" value="Segment"/>
</dbReference>
<sequence>MKLLALIPAATTNVFRTLHCVGTAEEFPVGEHPKWSGFGLNMTNVKIIPDLAKDAVPDSFYVTIDSHLDWSVDLDRIDTFSADYLIWCGKHTPSIEAVLEAHMIKGQLPNLVQDFDAFVADLQERLDNMTSLAKDRMTISGSTLIDSDTTAKYNLWAIYRHCLMLDNKMVLLYGKDNHIHVSDTHVSEKGIGWWLTEHNKHMMSIAQQNDLLAAYITFERDSSGYTFVGADGTQVKRPVESSEFMHMAHHGLFPKVVVREDADGRNFELSFDYAEYFPQAYHDFVNHAWAGRSDRSRDLVRFV</sequence>
<gene>
    <name evidence="1" type="ORF">pEaSNUABM7_00049</name>
</gene>
<reference evidence="1" key="1">
    <citation type="submission" date="2021-06" db="EMBL/GenBank/DDBJ databases">
        <title>Complete genome sequence of Erwinia phage pEa_SNUABM_7.</title>
        <authorList>
            <person name="Kim S.G."/>
            <person name="Park S.C."/>
        </authorList>
    </citation>
    <scope>NUCLEOTIDE SEQUENCE</scope>
</reference>
<protein>
    <submittedName>
        <fullName evidence="1">Uncharacterized protein</fullName>
    </submittedName>
</protein>
<proteinExistence type="predicted"/>
<dbReference type="EMBL" id="MZ475896">
    <property type="protein sequence ID" value="QYW04717.1"/>
    <property type="molecule type" value="Genomic_DNA"/>
</dbReference>
<organism evidence="1 2">
    <name type="scientific">Erwinia phage pEa_SNUABM_7</name>
    <dbReference type="NCBI Taxonomy" id="2866695"/>
    <lineage>
        <taxon>Viruses</taxon>
        <taxon>Duplodnaviria</taxon>
        <taxon>Heunggongvirae</taxon>
        <taxon>Uroviricota</taxon>
        <taxon>Caudoviricetes</taxon>
        <taxon>Snuvirus</taxon>
        <taxon>Snuvirus SNUABM7</taxon>
    </lineage>
</organism>
<accession>A0AAE7WS48</accession>
<evidence type="ECO:0000313" key="2">
    <source>
        <dbReference type="Proteomes" id="UP000827609"/>
    </source>
</evidence>